<dbReference type="GO" id="GO:0005524">
    <property type="term" value="F:ATP binding"/>
    <property type="evidence" value="ECO:0007669"/>
    <property type="project" value="InterPro"/>
</dbReference>
<accession>A0A074RXP4</accession>
<name>A0A074RXP4_9AGAM</name>
<dbReference type="Gene3D" id="1.10.510.10">
    <property type="entry name" value="Transferase(Phosphotransferase) domain 1"/>
    <property type="match status" value="1"/>
</dbReference>
<dbReference type="STRING" id="1423351.A0A074RXP4"/>
<evidence type="ECO:0000313" key="3">
    <source>
        <dbReference type="Proteomes" id="UP000027456"/>
    </source>
</evidence>
<dbReference type="PROSITE" id="PS00108">
    <property type="entry name" value="PROTEIN_KINASE_ST"/>
    <property type="match status" value="1"/>
</dbReference>
<dbReference type="InterPro" id="IPR001245">
    <property type="entry name" value="Ser-Thr/Tyr_kinase_cat_dom"/>
</dbReference>
<keyword evidence="2" id="KW-0418">Kinase</keyword>
<reference evidence="2 3" key="1">
    <citation type="submission" date="2013-12" db="EMBL/GenBank/DDBJ databases">
        <authorList>
            <person name="Cubeta M."/>
            <person name="Pakala S."/>
            <person name="Fedorova N."/>
            <person name="Thomas E."/>
            <person name="Dean R."/>
            <person name="Jabaji S."/>
            <person name="Neate S."/>
            <person name="Toda T."/>
            <person name="Tavantzis S."/>
            <person name="Vilgalys R."/>
            <person name="Bharathan N."/>
            <person name="Pakala S."/>
            <person name="Losada L.S."/>
            <person name="Zafar N."/>
            <person name="Nierman W."/>
        </authorList>
    </citation>
    <scope>NUCLEOTIDE SEQUENCE [LARGE SCALE GENOMIC DNA]</scope>
    <source>
        <strain evidence="2 3">123E</strain>
    </source>
</reference>
<protein>
    <submittedName>
        <fullName evidence="2">Tyrosine kinase catalytic domain protein</fullName>
    </submittedName>
</protein>
<dbReference type="AlphaFoldDB" id="A0A074RXP4"/>
<dbReference type="SUPFAM" id="SSF56112">
    <property type="entry name" value="Protein kinase-like (PK-like)"/>
    <property type="match status" value="1"/>
</dbReference>
<dbReference type="InterPro" id="IPR000719">
    <property type="entry name" value="Prot_kinase_dom"/>
</dbReference>
<dbReference type="PANTHER" id="PTHR44329">
    <property type="entry name" value="SERINE/THREONINE-PROTEIN KINASE TNNI3K-RELATED"/>
    <property type="match status" value="1"/>
</dbReference>
<comment type="caution">
    <text evidence="2">The sequence shown here is derived from an EMBL/GenBank/DDBJ whole genome shotgun (WGS) entry which is preliminary data.</text>
</comment>
<dbReference type="EMBL" id="AZST01000139">
    <property type="protein sequence ID" value="KEP51861.1"/>
    <property type="molecule type" value="Genomic_DNA"/>
</dbReference>
<dbReference type="HOGENOM" id="CLU_504473_0_0_1"/>
<feature type="domain" description="Protein kinase" evidence="1">
    <location>
        <begin position="267"/>
        <end position="528"/>
    </location>
</feature>
<proteinExistence type="predicted"/>
<dbReference type="Proteomes" id="UP000027456">
    <property type="component" value="Unassembled WGS sequence"/>
</dbReference>
<gene>
    <name evidence="2" type="ORF">V565_054590</name>
</gene>
<dbReference type="PROSITE" id="PS50011">
    <property type="entry name" value="PROTEIN_KINASE_DOM"/>
    <property type="match status" value="1"/>
</dbReference>
<dbReference type="InterPro" id="IPR008271">
    <property type="entry name" value="Ser/Thr_kinase_AS"/>
</dbReference>
<sequence length="540" mass="60391">MIPEAPLAFLRHPMVTRSTAWLCRLPTNHPVVSRRSTTGRSPRSSKPGTTSITLEFSQDLFLDGPGTRYLHSRTEHGLFGAYVLDPYSLDINTGSYHEHKVYQANFTTPVIGRVERELRGIRRSQSLPNQQKKSSLLEYVEHPIQLLDAMLDTVKPVQYNATITRLGGTFAKVVRSTYTNLSSLSQAFQDATIGLRGGIDLYHSLSNDPWKTRVASFQQRWIHSGPLVDEPRTQPCIIGSSMTVTEITAILRRRCYKNFIRLLSLRCCSSHPVSTGGFGDIYLGQLENGTPVAVKVARYSTNHANFRKQSKDTAKELRTWAKCHHPNVVPLLGMIEFRDQIAMVSPWMKNGDLRNYLRKHPEVDRCQLCYDICDGLVYLHSVNIVHGDLKGANVLISESGKALLSDFGNSLAEDNTLKFTATTRDSACSSRWAAPEILEGAAASYPADIFALGMTILEAITGDVPYKELEREQAVMAAILFKKAVPTRPTAHIPHDSAHGDILWDLLTRCWAYEPNDRLHAEEVQGLMSQITKTGLMQRS</sequence>
<dbReference type="InterPro" id="IPR051681">
    <property type="entry name" value="Ser/Thr_Kinases-Pseudokinases"/>
</dbReference>
<dbReference type="PANTHER" id="PTHR44329:SF214">
    <property type="entry name" value="PROTEIN KINASE DOMAIN-CONTAINING PROTEIN"/>
    <property type="match status" value="1"/>
</dbReference>
<dbReference type="GO" id="GO:0004674">
    <property type="term" value="F:protein serine/threonine kinase activity"/>
    <property type="evidence" value="ECO:0007669"/>
    <property type="project" value="TreeGrafter"/>
</dbReference>
<keyword evidence="3" id="KW-1185">Reference proteome</keyword>
<evidence type="ECO:0000259" key="1">
    <source>
        <dbReference type="PROSITE" id="PS50011"/>
    </source>
</evidence>
<dbReference type="OrthoDB" id="346907at2759"/>
<keyword evidence="2" id="KW-0808">Transferase</keyword>
<evidence type="ECO:0000313" key="2">
    <source>
        <dbReference type="EMBL" id="KEP51861.1"/>
    </source>
</evidence>
<organism evidence="2 3">
    <name type="scientific">Rhizoctonia solani 123E</name>
    <dbReference type="NCBI Taxonomy" id="1423351"/>
    <lineage>
        <taxon>Eukaryota</taxon>
        <taxon>Fungi</taxon>
        <taxon>Dikarya</taxon>
        <taxon>Basidiomycota</taxon>
        <taxon>Agaricomycotina</taxon>
        <taxon>Agaricomycetes</taxon>
        <taxon>Cantharellales</taxon>
        <taxon>Ceratobasidiaceae</taxon>
        <taxon>Rhizoctonia</taxon>
    </lineage>
</organism>
<dbReference type="Pfam" id="PF07714">
    <property type="entry name" value="PK_Tyr_Ser-Thr"/>
    <property type="match status" value="1"/>
</dbReference>
<dbReference type="SMART" id="SM00220">
    <property type="entry name" value="S_TKc"/>
    <property type="match status" value="1"/>
</dbReference>
<dbReference type="InterPro" id="IPR011009">
    <property type="entry name" value="Kinase-like_dom_sf"/>
</dbReference>